<evidence type="ECO:0000256" key="2">
    <source>
        <dbReference type="ARBA" id="ARBA00023125"/>
    </source>
</evidence>
<dbReference type="Gene3D" id="1.10.10.10">
    <property type="entry name" value="Winged helix-like DNA-binding domain superfamily/Winged helix DNA-binding domain"/>
    <property type="match status" value="1"/>
</dbReference>
<dbReference type="RefSeq" id="WP_364462262.1">
    <property type="nucleotide sequence ID" value="NZ_JBFARM010000018.1"/>
</dbReference>
<dbReference type="EMBL" id="JBFARM010000018">
    <property type="protein sequence ID" value="MEV4292336.1"/>
    <property type="molecule type" value="Genomic_DNA"/>
</dbReference>
<evidence type="ECO:0000259" key="4">
    <source>
        <dbReference type="PROSITE" id="PS50043"/>
    </source>
</evidence>
<dbReference type="Pfam" id="PF00196">
    <property type="entry name" value="GerE"/>
    <property type="match status" value="1"/>
</dbReference>
<organism evidence="5 6">
    <name type="scientific">Nonomuraea bangladeshensis</name>
    <dbReference type="NCBI Taxonomy" id="404385"/>
    <lineage>
        <taxon>Bacteria</taxon>
        <taxon>Bacillati</taxon>
        <taxon>Actinomycetota</taxon>
        <taxon>Actinomycetes</taxon>
        <taxon>Streptosporangiales</taxon>
        <taxon>Streptosporangiaceae</taxon>
        <taxon>Nonomuraea</taxon>
    </lineage>
</organism>
<protein>
    <submittedName>
        <fullName evidence="5">Helix-turn-helix transcriptional regulator</fullName>
    </submittedName>
</protein>
<dbReference type="PANTHER" id="PTHR44688:SF16">
    <property type="entry name" value="DNA-BINDING TRANSCRIPTIONAL ACTIVATOR DEVR_DOSR"/>
    <property type="match status" value="1"/>
</dbReference>
<dbReference type="CDD" id="cd06170">
    <property type="entry name" value="LuxR_C_like"/>
    <property type="match status" value="1"/>
</dbReference>
<dbReference type="PRINTS" id="PR00038">
    <property type="entry name" value="HTHLUXR"/>
</dbReference>
<dbReference type="Proteomes" id="UP001552427">
    <property type="component" value="Unassembled WGS sequence"/>
</dbReference>
<sequence length="349" mass="35878">MTGRGITAGELGAAISAAIRPWVGHDALRLVGTSPATGLGQGSFSFWHRYEEELVRSLLAHRFAHGDPCRPSALADRPAPVGIAGGTAEGAGGGTAGESAGARTAFVAGGAAAELRLLLRDGHGVWGLLGLVRAEGSRPFSADDARRAVRLGPALIALLRRHVTAGPLAPTVPALPAGLVIVAEGQGIRTVTPQARAWFDRMSGPDGPGTPGWLMPALVTALALDARENARENVGGGTGGGRPFVCAPPAGFGRWLMIEAQPLDAAGEGEVAVVIQSPAGALVLPSFCDWYGLTPRERQVLELLCRGAAPKQVARVLGVSAHTVHDHLKALFRKTGAGGRDELMAAFTA</sequence>
<dbReference type="InterPro" id="IPR000792">
    <property type="entry name" value="Tscrpt_reg_LuxR_C"/>
</dbReference>
<feature type="domain" description="HTH luxR-type" evidence="4">
    <location>
        <begin position="286"/>
        <end position="349"/>
    </location>
</feature>
<dbReference type="InterPro" id="IPR016032">
    <property type="entry name" value="Sig_transdc_resp-reg_C-effctor"/>
</dbReference>
<dbReference type="PANTHER" id="PTHR44688">
    <property type="entry name" value="DNA-BINDING TRANSCRIPTIONAL ACTIVATOR DEVR_DOSR"/>
    <property type="match status" value="1"/>
</dbReference>
<reference evidence="5 6" key="1">
    <citation type="submission" date="2024-06" db="EMBL/GenBank/DDBJ databases">
        <title>The Natural Products Discovery Center: Release of the First 8490 Sequenced Strains for Exploring Actinobacteria Biosynthetic Diversity.</title>
        <authorList>
            <person name="Kalkreuter E."/>
            <person name="Kautsar S.A."/>
            <person name="Yang D."/>
            <person name="Bader C.D."/>
            <person name="Teijaro C.N."/>
            <person name="Fluegel L."/>
            <person name="Davis C.M."/>
            <person name="Simpson J.R."/>
            <person name="Lauterbach L."/>
            <person name="Steele A.D."/>
            <person name="Gui C."/>
            <person name="Meng S."/>
            <person name="Li G."/>
            <person name="Viehrig K."/>
            <person name="Ye F."/>
            <person name="Su P."/>
            <person name="Kiefer A.F."/>
            <person name="Nichols A."/>
            <person name="Cepeda A.J."/>
            <person name="Yan W."/>
            <person name="Fan B."/>
            <person name="Jiang Y."/>
            <person name="Adhikari A."/>
            <person name="Zheng C.-J."/>
            <person name="Schuster L."/>
            <person name="Cowan T.M."/>
            <person name="Smanski M.J."/>
            <person name="Chevrette M.G."/>
            <person name="De Carvalho L.P.S."/>
            <person name="Shen B."/>
        </authorList>
    </citation>
    <scope>NUCLEOTIDE SEQUENCE [LARGE SCALE GENOMIC DNA]</scope>
    <source>
        <strain evidence="5 6">NPDC049574</strain>
    </source>
</reference>
<keyword evidence="3" id="KW-0804">Transcription</keyword>
<comment type="caution">
    <text evidence="5">The sequence shown here is derived from an EMBL/GenBank/DDBJ whole genome shotgun (WGS) entry which is preliminary data.</text>
</comment>
<gene>
    <name evidence="5" type="ORF">AB0K40_43085</name>
</gene>
<name>A0ABV3HIG5_9ACTN</name>
<keyword evidence="2" id="KW-0238">DNA-binding</keyword>
<keyword evidence="6" id="KW-1185">Reference proteome</keyword>
<dbReference type="SMART" id="SM00421">
    <property type="entry name" value="HTH_LUXR"/>
    <property type="match status" value="1"/>
</dbReference>
<proteinExistence type="predicted"/>
<evidence type="ECO:0000313" key="6">
    <source>
        <dbReference type="Proteomes" id="UP001552427"/>
    </source>
</evidence>
<evidence type="ECO:0000256" key="1">
    <source>
        <dbReference type="ARBA" id="ARBA00023015"/>
    </source>
</evidence>
<evidence type="ECO:0000256" key="3">
    <source>
        <dbReference type="ARBA" id="ARBA00023163"/>
    </source>
</evidence>
<dbReference type="SUPFAM" id="SSF46894">
    <property type="entry name" value="C-terminal effector domain of the bipartite response regulators"/>
    <property type="match status" value="1"/>
</dbReference>
<dbReference type="PROSITE" id="PS50043">
    <property type="entry name" value="HTH_LUXR_2"/>
    <property type="match status" value="1"/>
</dbReference>
<accession>A0ABV3HIG5</accession>
<dbReference type="InterPro" id="IPR036388">
    <property type="entry name" value="WH-like_DNA-bd_sf"/>
</dbReference>
<evidence type="ECO:0000313" key="5">
    <source>
        <dbReference type="EMBL" id="MEV4292336.1"/>
    </source>
</evidence>
<keyword evidence="1" id="KW-0805">Transcription regulation</keyword>